<organism evidence="2 3">
    <name type="scientific">Microcystis flos-aquae TF09</name>
    <dbReference type="NCBI Taxonomy" id="2060473"/>
    <lineage>
        <taxon>Bacteria</taxon>
        <taxon>Bacillati</taxon>
        <taxon>Cyanobacteriota</taxon>
        <taxon>Cyanophyceae</taxon>
        <taxon>Oscillatoriophycideae</taxon>
        <taxon>Chroococcales</taxon>
        <taxon>Microcystaceae</taxon>
        <taxon>Microcystis</taxon>
    </lineage>
</organism>
<comment type="caution">
    <text evidence="2">The sequence shown here is derived from an EMBL/GenBank/DDBJ whole genome shotgun (WGS) entry which is preliminary data.</text>
</comment>
<evidence type="ECO:0000313" key="2">
    <source>
        <dbReference type="EMBL" id="REJ42910.1"/>
    </source>
</evidence>
<evidence type="ECO:0000256" key="1">
    <source>
        <dbReference type="SAM" id="Phobius"/>
    </source>
</evidence>
<accession>A0A3E0L5Y4</accession>
<protein>
    <submittedName>
        <fullName evidence="2">Uncharacterized protein</fullName>
    </submittedName>
</protein>
<dbReference type="AlphaFoldDB" id="A0A3E0L5Y4"/>
<evidence type="ECO:0000313" key="3">
    <source>
        <dbReference type="Proteomes" id="UP000256873"/>
    </source>
</evidence>
<gene>
    <name evidence="2" type="ORF">DWQ54_08375</name>
</gene>
<dbReference type="EMBL" id="QQWC01000002">
    <property type="protein sequence ID" value="REJ42910.1"/>
    <property type="molecule type" value="Genomic_DNA"/>
</dbReference>
<sequence length="106" mass="12276">MCSFHLEKWYYSQIAPIVVQWLHISQPWVLSIDRTNWSFGSHHYNILTVGIVHEGVAIPILWWMLKKKKGNSNSDERMRTVTFLISAIILPTAVIVCLESAKVRII</sequence>
<reference evidence="2 3" key="1">
    <citation type="submission" date="2017-10" db="EMBL/GenBank/DDBJ databases">
        <title>A large-scale comparative metagenomic study reveals the eutrophication-driven functional interactions in six Microcystis-epibionts communities.</title>
        <authorList>
            <person name="Li Q."/>
            <person name="Lin F."/>
        </authorList>
    </citation>
    <scope>NUCLEOTIDE SEQUENCE [LARGE SCALE GENOMIC DNA]</scope>
    <source>
        <strain evidence="2">TF09</strain>
    </source>
</reference>
<proteinExistence type="predicted"/>
<name>A0A3E0L5Y4_9CHRO</name>
<feature type="transmembrane region" description="Helical" evidence="1">
    <location>
        <begin position="44"/>
        <end position="65"/>
    </location>
</feature>
<keyword evidence="1" id="KW-1133">Transmembrane helix</keyword>
<dbReference type="Proteomes" id="UP000256873">
    <property type="component" value="Unassembled WGS sequence"/>
</dbReference>
<feature type="transmembrane region" description="Helical" evidence="1">
    <location>
        <begin position="77"/>
        <end position="98"/>
    </location>
</feature>
<keyword evidence="1" id="KW-0472">Membrane</keyword>
<keyword evidence="1" id="KW-0812">Transmembrane</keyword>